<dbReference type="EMBL" id="BKCJ010001645">
    <property type="protein sequence ID" value="GEU42985.1"/>
    <property type="molecule type" value="Genomic_DNA"/>
</dbReference>
<feature type="compositionally biased region" description="Basic and acidic residues" evidence="1">
    <location>
        <begin position="159"/>
        <end position="178"/>
    </location>
</feature>
<accession>A0A6L2K4I5</accession>
<protein>
    <submittedName>
        <fullName evidence="2">Uncharacterized protein</fullName>
    </submittedName>
</protein>
<reference evidence="2" key="1">
    <citation type="journal article" date="2019" name="Sci. Rep.">
        <title>Draft genome of Tanacetum cinerariifolium, the natural source of mosquito coil.</title>
        <authorList>
            <person name="Yamashiro T."/>
            <person name="Shiraishi A."/>
            <person name="Satake H."/>
            <person name="Nakayama K."/>
        </authorList>
    </citation>
    <scope>NUCLEOTIDE SEQUENCE</scope>
</reference>
<feature type="region of interest" description="Disordered" evidence="1">
    <location>
        <begin position="1"/>
        <end position="33"/>
    </location>
</feature>
<feature type="compositionally biased region" description="Basic and acidic residues" evidence="1">
    <location>
        <begin position="23"/>
        <end position="33"/>
    </location>
</feature>
<feature type="compositionally biased region" description="Basic and acidic residues" evidence="1">
    <location>
        <begin position="84"/>
        <end position="102"/>
    </location>
</feature>
<organism evidence="2">
    <name type="scientific">Tanacetum cinerariifolium</name>
    <name type="common">Dalmatian daisy</name>
    <name type="synonym">Chrysanthemum cinerariifolium</name>
    <dbReference type="NCBI Taxonomy" id="118510"/>
    <lineage>
        <taxon>Eukaryota</taxon>
        <taxon>Viridiplantae</taxon>
        <taxon>Streptophyta</taxon>
        <taxon>Embryophyta</taxon>
        <taxon>Tracheophyta</taxon>
        <taxon>Spermatophyta</taxon>
        <taxon>Magnoliopsida</taxon>
        <taxon>eudicotyledons</taxon>
        <taxon>Gunneridae</taxon>
        <taxon>Pentapetalae</taxon>
        <taxon>asterids</taxon>
        <taxon>campanulids</taxon>
        <taxon>Asterales</taxon>
        <taxon>Asteraceae</taxon>
        <taxon>Asteroideae</taxon>
        <taxon>Anthemideae</taxon>
        <taxon>Anthemidinae</taxon>
        <taxon>Tanacetum</taxon>
    </lineage>
</organism>
<evidence type="ECO:0000313" key="2">
    <source>
        <dbReference type="EMBL" id="GEU42985.1"/>
    </source>
</evidence>
<feature type="region of interest" description="Disordered" evidence="1">
    <location>
        <begin position="246"/>
        <end position="271"/>
    </location>
</feature>
<comment type="caution">
    <text evidence="2">The sequence shown here is derived from an EMBL/GenBank/DDBJ whole genome shotgun (WGS) entry which is preliminary data.</text>
</comment>
<proteinExistence type="predicted"/>
<sequence length="305" mass="34188">MESLNSNSQEREIEVHQLQQMQDKAKESCMHMESLRESIQERAKHKREYDRRMNDIMMHSKEGNVDSSKALDDGLVVTKINETKSERHVSSSRSENDTHTADEIINSVNDKQPMAETYKDLSDSIKKSSVQTKDHADSLIVQLNLLKEVNSRVKIQSPKTRDSTKPVKPTSHTEKPSRKIVTEHRFSLNKSSAVHENINTPRSCLRWLPTGRIFNTDGLSVDHPVPEVIALIAEVVAPELAASISSPSSINVDQDAPSPSKSQTIPETQSPIIPNVVEEDNHDLDVAHMNNDSFFGISIPKVLSD</sequence>
<dbReference type="AlphaFoldDB" id="A0A6L2K4I5"/>
<gene>
    <name evidence="2" type="ORF">Tci_014963</name>
</gene>
<feature type="region of interest" description="Disordered" evidence="1">
    <location>
        <begin position="152"/>
        <end position="178"/>
    </location>
</feature>
<evidence type="ECO:0000256" key="1">
    <source>
        <dbReference type="SAM" id="MobiDB-lite"/>
    </source>
</evidence>
<feature type="region of interest" description="Disordered" evidence="1">
    <location>
        <begin position="84"/>
        <end position="120"/>
    </location>
</feature>
<name>A0A6L2K4I5_TANCI</name>